<accession>A0A1G8RZZ6</accession>
<dbReference type="Proteomes" id="UP000199340">
    <property type="component" value="Unassembled WGS sequence"/>
</dbReference>
<organism evidence="1 2">
    <name type="scientific">Lutimaribacter saemankumensis</name>
    <dbReference type="NCBI Taxonomy" id="490829"/>
    <lineage>
        <taxon>Bacteria</taxon>
        <taxon>Pseudomonadati</taxon>
        <taxon>Pseudomonadota</taxon>
        <taxon>Alphaproteobacteria</taxon>
        <taxon>Rhodobacterales</taxon>
        <taxon>Roseobacteraceae</taxon>
        <taxon>Lutimaribacter</taxon>
    </lineage>
</organism>
<gene>
    <name evidence="1" type="ORF">SAMN05421850_11075</name>
</gene>
<dbReference type="RefSeq" id="WP_090029993.1">
    <property type="nucleotide sequence ID" value="NZ_FNEB01000010.1"/>
</dbReference>
<reference evidence="1 2" key="1">
    <citation type="submission" date="2016-10" db="EMBL/GenBank/DDBJ databases">
        <authorList>
            <person name="de Groot N.N."/>
        </authorList>
    </citation>
    <scope>NUCLEOTIDE SEQUENCE [LARGE SCALE GENOMIC DNA]</scope>
    <source>
        <strain evidence="1 2">DSM 28010</strain>
    </source>
</reference>
<protein>
    <submittedName>
        <fullName evidence="1">Uncharacterized protein</fullName>
    </submittedName>
</protein>
<dbReference type="EMBL" id="FNEB01000010">
    <property type="protein sequence ID" value="SDJ22533.1"/>
    <property type="molecule type" value="Genomic_DNA"/>
</dbReference>
<sequence length="249" mass="26004">MNTKGFSLLIGLVTVVGLAGCVETTQVGVPSDATAQYSKVALVTQIGDRVVSTYWEAAFSEPQPIDGKLGWNAASAASGFVKEQLGPVGTVVSSVSSHTGAAAKQNDAVIVLQQTPLDMLGQNYNPGRDFFALGGGLIAIAAVAGAEKNKAEKYQPRFVLWVRNPAANKAVIGENACTVGLTASLLDPQTGDQIVEGKQVTGRSVIPGALQARDWARFSKSEKQLVISHCSLALRSAVSQALLALKVVR</sequence>
<evidence type="ECO:0000313" key="1">
    <source>
        <dbReference type="EMBL" id="SDJ22533.1"/>
    </source>
</evidence>
<keyword evidence="2" id="KW-1185">Reference proteome</keyword>
<dbReference type="STRING" id="490829.SAMN05421850_11075"/>
<name>A0A1G8RZZ6_9RHOB</name>
<dbReference type="OrthoDB" id="7852539at2"/>
<dbReference type="AlphaFoldDB" id="A0A1G8RZZ6"/>
<dbReference type="PROSITE" id="PS51257">
    <property type="entry name" value="PROKAR_LIPOPROTEIN"/>
    <property type="match status" value="1"/>
</dbReference>
<evidence type="ECO:0000313" key="2">
    <source>
        <dbReference type="Proteomes" id="UP000199340"/>
    </source>
</evidence>
<proteinExistence type="predicted"/>